<accession>A0A956NE87</accession>
<keyword evidence="4 7" id="KW-0694">RNA-binding</keyword>
<comment type="subunit">
    <text evidence="7">Monomer.</text>
</comment>
<comment type="subcellular location">
    <subcellularLocation>
        <location evidence="7">Cytoplasm</location>
    </subcellularLocation>
</comment>
<evidence type="ECO:0000256" key="6">
    <source>
        <dbReference type="ARBA" id="ARBA00050038"/>
    </source>
</evidence>
<evidence type="ECO:0000256" key="8">
    <source>
        <dbReference type="RuleBase" id="RU000673"/>
    </source>
</evidence>
<dbReference type="GO" id="GO:0004045">
    <property type="term" value="F:peptidyl-tRNA hydrolase activity"/>
    <property type="evidence" value="ECO:0007669"/>
    <property type="project" value="UniProtKB-UniRule"/>
</dbReference>
<dbReference type="AlphaFoldDB" id="A0A956NE87"/>
<keyword evidence="2 7" id="KW-0820">tRNA-binding</keyword>
<feature type="binding site" evidence="7">
    <location>
        <position position="45"/>
    </location>
    <ligand>
        <name>tRNA</name>
        <dbReference type="ChEBI" id="CHEBI:17843"/>
    </ligand>
</feature>
<dbReference type="Proteomes" id="UP000739538">
    <property type="component" value="Unassembled WGS sequence"/>
</dbReference>
<dbReference type="GO" id="GO:0072344">
    <property type="term" value="P:rescue of stalled ribosome"/>
    <property type="evidence" value="ECO:0007669"/>
    <property type="project" value="UniProtKB-UniRule"/>
</dbReference>
<evidence type="ECO:0000256" key="5">
    <source>
        <dbReference type="ARBA" id="ARBA00038063"/>
    </source>
</evidence>
<dbReference type="InterPro" id="IPR001328">
    <property type="entry name" value="Pept_tRNA_hydro"/>
</dbReference>
<gene>
    <name evidence="7 11" type="primary">pth</name>
    <name evidence="11" type="ORF">KDA27_18330</name>
</gene>
<dbReference type="GO" id="GO:0000049">
    <property type="term" value="F:tRNA binding"/>
    <property type="evidence" value="ECO:0007669"/>
    <property type="project" value="UniProtKB-UniRule"/>
</dbReference>
<evidence type="ECO:0000256" key="3">
    <source>
        <dbReference type="ARBA" id="ARBA00022801"/>
    </source>
</evidence>
<comment type="caution">
    <text evidence="11">The sequence shown here is derived from an EMBL/GenBank/DDBJ whole genome shotgun (WGS) entry which is preliminary data.</text>
</comment>
<reference evidence="11" key="2">
    <citation type="journal article" date="2021" name="Microbiome">
        <title>Successional dynamics and alternative stable states in a saline activated sludge microbial community over 9 years.</title>
        <authorList>
            <person name="Wang Y."/>
            <person name="Ye J."/>
            <person name="Ju F."/>
            <person name="Liu L."/>
            <person name="Boyd J.A."/>
            <person name="Deng Y."/>
            <person name="Parks D.H."/>
            <person name="Jiang X."/>
            <person name="Yin X."/>
            <person name="Woodcroft B.J."/>
            <person name="Tyson G.W."/>
            <person name="Hugenholtz P."/>
            <person name="Polz M.F."/>
            <person name="Zhang T."/>
        </authorList>
    </citation>
    <scope>NUCLEOTIDE SEQUENCE</scope>
    <source>
        <strain evidence="11">HKST-UBA02</strain>
    </source>
</reference>
<evidence type="ECO:0000256" key="9">
    <source>
        <dbReference type="RuleBase" id="RU004320"/>
    </source>
</evidence>
<evidence type="ECO:0000313" key="11">
    <source>
        <dbReference type="EMBL" id="MCA9757765.1"/>
    </source>
</evidence>
<organism evidence="11 12">
    <name type="scientific">Eiseniibacteriota bacterium</name>
    <dbReference type="NCBI Taxonomy" id="2212470"/>
    <lineage>
        <taxon>Bacteria</taxon>
        <taxon>Candidatus Eiseniibacteriota</taxon>
    </lineage>
</organism>
<protein>
    <recommendedName>
        <fullName evidence="6 7">Peptidyl-tRNA hydrolase</fullName>
        <shortName evidence="7">Pth</shortName>
        <ecNumber evidence="1 7">3.1.1.29</ecNumber>
    </recommendedName>
</protein>
<comment type="catalytic activity">
    <reaction evidence="7 8">
        <text>an N-acyl-L-alpha-aminoacyl-tRNA + H2O = an N-acyl-L-amino acid + a tRNA + H(+)</text>
        <dbReference type="Rhea" id="RHEA:54448"/>
        <dbReference type="Rhea" id="RHEA-COMP:10123"/>
        <dbReference type="Rhea" id="RHEA-COMP:13883"/>
        <dbReference type="ChEBI" id="CHEBI:15377"/>
        <dbReference type="ChEBI" id="CHEBI:15378"/>
        <dbReference type="ChEBI" id="CHEBI:59874"/>
        <dbReference type="ChEBI" id="CHEBI:78442"/>
        <dbReference type="ChEBI" id="CHEBI:138191"/>
        <dbReference type="EC" id="3.1.1.29"/>
    </reaction>
</comment>
<dbReference type="SUPFAM" id="SSF53178">
    <property type="entry name" value="Peptidyl-tRNA hydrolase-like"/>
    <property type="match status" value="1"/>
</dbReference>
<dbReference type="HAMAP" id="MF_00083">
    <property type="entry name" value="Pept_tRNA_hydro_bact"/>
    <property type="match status" value="1"/>
</dbReference>
<reference evidence="11" key="1">
    <citation type="submission" date="2020-04" db="EMBL/GenBank/DDBJ databases">
        <authorList>
            <person name="Zhang T."/>
        </authorList>
    </citation>
    <scope>NUCLEOTIDE SEQUENCE</scope>
    <source>
        <strain evidence="11">HKST-UBA02</strain>
    </source>
</reference>
<evidence type="ECO:0000256" key="1">
    <source>
        <dbReference type="ARBA" id="ARBA00013260"/>
    </source>
</evidence>
<evidence type="ECO:0000256" key="4">
    <source>
        <dbReference type="ARBA" id="ARBA00022884"/>
    </source>
</evidence>
<dbReference type="FunFam" id="3.40.50.1470:FF:000001">
    <property type="entry name" value="Peptidyl-tRNA hydrolase"/>
    <property type="match status" value="1"/>
</dbReference>
<keyword evidence="3 7" id="KW-0378">Hydrolase</keyword>
<dbReference type="Pfam" id="PF01195">
    <property type="entry name" value="Pept_tRNA_hydro"/>
    <property type="match status" value="1"/>
</dbReference>
<evidence type="ECO:0000256" key="10">
    <source>
        <dbReference type="SAM" id="MobiDB-lite"/>
    </source>
</evidence>
<dbReference type="EC" id="3.1.1.29" evidence="1 7"/>
<sequence>MARHLPKVARRVRRADRLPSLPMDDSGATGAIRFLVGLGNPGERYERTRHNVGFLVLDRLAGTTNWQRCGLWMESDVTVGGEPIRLVKPLTYMNRSGEALAELFQRANGRPEEMVVVYDDIDLPWGRLRIRAKGGPGGHRGMESLVTELESENFPRLRVGIGGPPSGQPLEEFVLEEVRDSLWTEFESIVEQAAEAVRLLLEEGVGRAMNQVNPGPRDRTEPREARELNGGGCRHDG</sequence>
<evidence type="ECO:0000256" key="7">
    <source>
        <dbReference type="HAMAP-Rule" id="MF_00083"/>
    </source>
</evidence>
<dbReference type="PANTHER" id="PTHR17224:SF1">
    <property type="entry name" value="PEPTIDYL-TRNA HYDROLASE"/>
    <property type="match status" value="1"/>
</dbReference>
<dbReference type="InterPro" id="IPR018171">
    <property type="entry name" value="Pept_tRNA_hydro_CS"/>
</dbReference>
<comment type="caution">
    <text evidence="7">Lacks conserved residue(s) required for the propagation of feature annotation.</text>
</comment>
<dbReference type="GO" id="GO:0006515">
    <property type="term" value="P:protein quality control for misfolded or incompletely synthesized proteins"/>
    <property type="evidence" value="ECO:0007669"/>
    <property type="project" value="UniProtKB-UniRule"/>
</dbReference>
<feature type="active site" description="Proton acceptor" evidence="7">
    <location>
        <position position="50"/>
    </location>
</feature>
<name>A0A956NE87_UNCEI</name>
<feature type="site" description="Stabilizes the basic form of H active site to accept a proton" evidence="7">
    <location>
        <position position="119"/>
    </location>
</feature>
<feature type="site" description="Discriminates between blocked and unblocked aminoacyl-tRNA" evidence="7">
    <location>
        <position position="40"/>
    </location>
</feature>
<dbReference type="EMBL" id="JAGQHS010000119">
    <property type="protein sequence ID" value="MCA9757765.1"/>
    <property type="molecule type" value="Genomic_DNA"/>
</dbReference>
<dbReference type="PANTHER" id="PTHR17224">
    <property type="entry name" value="PEPTIDYL-TRNA HYDROLASE"/>
    <property type="match status" value="1"/>
</dbReference>
<dbReference type="CDD" id="cd00462">
    <property type="entry name" value="PTH"/>
    <property type="match status" value="1"/>
</dbReference>
<feature type="binding site" evidence="7">
    <location>
        <position position="94"/>
    </location>
    <ligand>
        <name>tRNA</name>
        <dbReference type="ChEBI" id="CHEBI:17843"/>
    </ligand>
</feature>
<evidence type="ECO:0000313" key="12">
    <source>
        <dbReference type="Proteomes" id="UP000739538"/>
    </source>
</evidence>
<comment type="function">
    <text evidence="7">Catalyzes the release of premature peptidyl moieties from peptidyl-tRNA molecules trapped in stalled 50S ribosomal subunits, and thus maintains levels of free tRNAs and 50S ribosomes.</text>
</comment>
<feature type="compositionally biased region" description="Basic and acidic residues" evidence="10">
    <location>
        <begin position="216"/>
        <end position="237"/>
    </location>
</feature>
<dbReference type="PROSITE" id="PS01195">
    <property type="entry name" value="PEPT_TRNA_HYDROL_1"/>
    <property type="match status" value="1"/>
</dbReference>
<feature type="binding site" evidence="7">
    <location>
        <position position="92"/>
    </location>
    <ligand>
        <name>tRNA</name>
        <dbReference type="ChEBI" id="CHEBI:17843"/>
    </ligand>
</feature>
<dbReference type="GO" id="GO:0005737">
    <property type="term" value="C:cytoplasm"/>
    <property type="evidence" value="ECO:0007669"/>
    <property type="project" value="UniProtKB-SubCell"/>
</dbReference>
<comment type="similarity">
    <text evidence="5 7 9">Belongs to the PTH family.</text>
</comment>
<comment type="function">
    <text evidence="7">Hydrolyzes ribosome-free peptidyl-tRNAs (with 1 or more amino acids incorporated), which drop off the ribosome during protein synthesis, or as a result of ribosome stalling.</text>
</comment>
<dbReference type="InterPro" id="IPR036416">
    <property type="entry name" value="Pept_tRNA_hydro_sf"/>
</dbReference>
<proteinExistence type="inferred from homology"/>
<feature type="region of interest" description="Disordered" evidence="10">
    <location>
        <begin position="209"/>
        <end position="237"/>
    </location>
</feature>
<evidence type="ECO:0000256" key="2">
    <source>
        <dbReference type="ARBA" id="ARBA00022555"/>
    </source>
</evidence>
<dbReference type="NCBIfam" id="TIGR00447">
    <property type="entry name" value="pth"/>
    <property type="match status" value="1"/>
</dbReference>
<keyword evidence="7" id="KW-0963">Cytoplasm</keyword>
<dbReference type="Gene3D" id="3.40.50.1470">
    <property type="entry name" value="Peptidyl-tRNA hydrolase"/>
    <property type="match status" value="1"/>
</dbReference>